<organism evidence="9 10">
    <name type="scientific">Heterocephalus glaber</name>
    <name type="common">Naked mole rat</name>
    <dbReference type="NCBI Taxonomy" id="10181"/>
    <lineage>
        <taxon>Eukaryota</taxon>
        <taxon>Metazoa</taxon>
        <taxon>Chordata</taxon>
        <taxon>Craniata</taxon>
        <taxon>Vertebrata</taxon>
        <taxon>Euteleostomi</taxon>
        <taxon>Mammalia</taxon>
        <taxon>Eutheria</taxon>
        <taxon>Euarchontoglires</taxon>
        <taxon>Glires</taxon>
        <taxon>Rodentia</taxon>
        <taxon>Hystricomorpha</taxon>
        <taxon>Bathyergidae</taxon>
        <taxon>Heterocephalus</taxon>
    </lineage>
</organism>
<keyword evidence="5" id="KW-0053">Apoptosis</keyword>
<evidence type="ECO:0000313" key="9">
    <source>
        <dbReference type="Proteomes" id="UP000694906"/>
    </source>
</evidence>
<sequence length="176" mass="20118">MDNPEKERITQLLLLSFIESFTNHSFHKELETVAKILDLQGSEEDGEYLMELNGAGQPSVTRSTVVKLGIVLAHRGENMESRIDLSHVSKVHEILTNPSLSEDDRMRCLVATLEQIMPYFPEHEKNERNMLILSMQMAKKSAQHMPNLLFEIVEVFGKLIQKLCPCLTDLINSEMH</sequence>
<dbReference type="GO" id="GO:0005829">
    <property type="term" value="C:cytosol"/>
    <property type="evidence" value="ECO:0007669"/>
    <property type="project" value="TreeGrafter"/>
</dbReference>
<evidence type="ECO:0000256" key="4">
    <source>
        <dbReference type="ARBA" id="ARBA00022490"/>
    </source>
</evidence>
<dbReference type="Proteomes" id="UP000694906">
    <property type="component" value="Unplaced"/>
</dbReference>
<evidence type="ECO:0000256" key="5">
    <source>
        <dbReference type="ARBA" id="ARBA00022703"/>
    </source>
</evidence>
<dbReference type="Gene3D" id="1.10.437.10">
    <property type="entry name" value="Blc2-like"/>
    <property type="match status" value="1"/>
</dbReference>
<evidence type="ECO:0000313" key="10">
    <source>
        <dbReference type="RefSeq" id="XP_004875655.1"/>
    </source>
</evidence>
<evidence type="ECO:0000256" key="1">
    <source>
        <dbReference type="ARBA" id="ARBA00004294"/>
    </source>
</evidence>
<dbReference type="Pfam" id="PF06393">
    <property type="entry name" value="BID"/>
    <property type="match status" value="1"/>
</dbReference>
<protein>
    <recommendedName>
        <fullName evidence="3">BH3-interacting domain death agonist</fullName>
    </recommendedName>
</protein>
<dbReference type="KEGG" id="hgl:101722472"/>
<dbReference type="GeneID" id="101722472"/>
<evidence type="ECO:0000256" key="2">
    <source>
        <dbReference type="ARBA" id="ARBA00004496"/>
    </source>
</evidence>
<gene>
    <name evidence="10" type="primary">LOC101722472</name>
</gene>
<comment type="subcellular location">
    <subcellularLocation>
        <location evidence="2">Cytoplasm</location>
    </subcellularLocation>
    <subcellularLocation>
        <location evidence="1">Mitochondrion outer membrane</location>
    </subcellularLocation>
</comment>
<keyword evidence="4" id="KW-0963">Cytoplasm</keyword>
<dbReference type="InterPro" id="IPR010479">
    <property type="entry name" value="BID"/>
</dbReference>
<dbReference type="GO" id="GO:0008637">
    <property type="term" value="P:apoptotic mitochondrial changes"/>
    <property type="evidence" value="ECO:0007669"/>
    <property type="project" value="TreeGrafter"/>
</dbReference>
<dbReference type="GO" id="GO:2001238">
    <property type="term" value="P:positive regulation of extrinsic apoptotic signaling pathway"/>
    <property type="evidence" value="ECO:0007669"/>
    <property type="project" value="TreeGrafter"/>
</dbReference>
<dbReference type="PANTHER" id="PTHR35447:SF1">
    <property type="entry name" value="BH3-INTERACTING DOMAIN DEATH AGONIST"/>
    <property type="match status" value="1"/>
</dbReference>
<dbReference type="GO" id="GO:0005741">
    <property type="term" value="C:mitochondrial outer membrane"/>
    <property type="evidence" value="ECO:0007669"/>
    <property type="project" value="UniProtKB-SubCell"/>
</dbReference>
<dbReference type="GO" id="GO:0090200">
    <property type="term" value="P:positive regulation of release of cytochrome c from mitochondria"/>
    <property type="evidence" value="ECO:0007669"/>
    <property type="project" value="TreeGrafter"/>
</dbReference>
<evidence type="ECO:0000256" key="7">
    <source>
        <dbReference type="ARBA" id="ARBA00023128"/>
    </source>
</evidence>
<evidence type="ECO:0000256" key="6">
    <source>
        <dbReference type="ARBA" id="ARBA00022787"/>
    </source>
</evidence>
<reference evidence="10" key="1">
    <citation type="submission" date="2025-08" db="UniProtKB">
        <authorList>
            <consortium name="RefSeq"/>
        </authorList>
    </citation>
    <scope>IDENTIFICATION</scope>
</reference>
<name>A0AAX6QKF6_HETGA</name>
<dbReference type="RefSeq" id="XP_004875655.1">
    <property type="nucleotide sequence ID" value="XM_004875598.1"/>
</dbReference>
<keyword evidence="7" id="KW-0496">Mitochondrion</keyword>
<dbReference type="SUPFAM" id="SSF56854">
    <property type="entry name" value="Bcl-2 inhibitors of programmed cell death"/>
    <property type="match status" value="1"/>
</dbReference>
<accession>A0AAX6QKF6</accession>
<dbReference type="InterPro" id="IPR036834">
    <property type="entry name" value="Bcl-2-like_sf"/>
</dbReference>
<dbReference type="AlphaFoldDB" id="A0AAX6QKF6"/>
<dbReference type="GO" id="GO:2001244">
    <property type="term" value="P:positive regulation of intrinsic apoptotic signaling pathway"/>
    <property type="evidence" value="ECO:0007669"/>
    <property type="project" value="TreeGrafter"/>
</dbReference>
<keyword evidence="6" id="KW-1000">Mitochondrion outer membrane</keyword>
<evidence type="ECO:0000256" key="3">
    <source>
        <dbReference type="ARBA" id="ARBA00015802"/>
    </source>
</evidence>
<keyword evidence="8" id="KW-0472">Membrane</keyword>
<keyword evidence="9" id="KW-1185">Reference proteome</keyword>
<proteinExistence type="predicted"/>
<dbReference type="PANTHER" id="PTHR35447">
    <property type="entry name" value="BH3-INTERACTING DOMAIN DEATH AGONIST"/>
    <property type="match status" value="1"/>
</dbReference>
<evidence type="ECO:0000256" key="8">
    <source>
        <dbReference type="ARBA" id="ARBA00023136"/>
    </source>
</evidence>